<dbReference type="InterPro" id="IPR036165">
    <property type="entry name" value="YefM-like_sf"/>
</dbReference>
<protein>
    <submittedName>
        <fullName evidence="3">Type II toxin-antitoxin system Phd/YefM family antitoxin</fullName>
    </submittedName>
</protein>
<dbReference type="EMBL" id="CP065727">
    <property type="protein sequence ID" value="QPT43614.1"/>
    <property type="molecule type" value="Genomic_DNA"/>
</dbReference>
<gene>
    <name evidence="2" type="ORF">A7456_06075</name>
    <name evidence="4" type="ORF">I6G26_00085</name>
    <name evidence="3" type="ORF">I6G26_00295</name>
</gene>
<evidence type="ECO:0000313" key="3">
    <source>
        <dbReference type="EMBL" id="QPT43566.1"/>
    </source>
</evidence>
<evidence type="ECO:0000313" key="6">
    <source>
        <dbReference type="Proteomes" id="UP000594834"/>
    </source>
</evidence>
<dbReference type="EMBL" id="CP065727">
    <property type="protein sequence ID" value="QPT43566.1"/>
    <property type="molecule type" value="Genomic_DNA"/>
</dbReference>
<evidence type="ECO:0000313" key="5">
    <source>
        <dbReference type="Proteomes" id="UP000092575"/>
    </source>
</evidence>
<accession>A0A1B8QHZ7</accession>
<dbReference type="EMBL" id="LXTW01000033">
    <property type="protein sequence ID" value="OBX82971.1"/>
    <property type="molecule type" value="Genomic_DNA"/>
</dbReference>
<dbReference type="Proteomes" id="UP000092575">
    <property type="component" value="Unassembled WGS sequence"/>
</dbReference>
<keyword evidence="6" id="KW-1185">Reference proteome</keyword>
<geneLocation type="plasmid" evidence="3 6">
    <name>unnamed</name>
</geneLocation>
<reference evidence="2 5" key="1">
    <citation type="submission" date="2016-05" db="EMBL/GenBank/DDBJ databases">
        <title>Draft genome sequence of Moraxella nonliquefaciens CCUG 348T.</title>
        <authorList>
            <person name="Salva-Serra F."/>
            <person name="Engstrom-Jakobsson H."/>
            <person name="Thorell K."/>
            <person name="Gonzales-Siles L."/>
            <person name="Karlsson R."/>
            <person name="Boulund F."/>
            <person name="Engstrand L."/>
            <person name="Kristiansson E."/>
            <person name="Moore E."/>
        </authorList>
    </citation>
    <scope>NUCLEOTIDE SEQUENCE [LARGE SCALE GENOMIC DNA]</scope>
    <source>
        <strain evidence="2 5">CCUG 348</strain>
    </source>
</reference>
<dbReference type="AlphaFoldDB" id="A0A1B8QHZ7"/>
<keyword evidence="3" id="KW-0614">Plasmid</keyword>
<evidence type="ECO:0000313" key="4">
    <source>
        <dbReference type="EMBL" id="QPT43614.1"/>
    </source>
</evidence>
<dbReference type="STRING" id="478.A7456_06075"/>
<name>A0A1B8QHZ7_MORNO</name>
<dbReference type="SUPFAM" id="SSF143120">
    <property type="entry name" value="YefM-like"/>
    <property type="match status" value="1"/>
</dbReference>
<evidence type="ECO:0000313" key="2">
    <source>
        <dbReference type="EMBL" id="OBX82971.1"/>
    </source>
</evidence>
<reference evidence="3 6" key="2">
    <citation type="submission" date="2020-12" db="EMBL/GenBank/DDBJ databases">
        <title>FDA dAtabase for Regulatory Grade micrObial Sequences (FDA-ARGOS): Supporting development and validation of Infectious Disease Dx tests.</title>
        <authorList>
            <person name="Sproer C."/>
            <person name="Gronow S."/>
            <person name="Severitt S."/>
            <person name="Schroder I."/>
            <person name="Tallon L."/>
            <person name="Sadzewicz L."/>
            <person name="Zhao X."/>
            <person name="Boylan J."/>
            <person name="Ott S."/>
            <person name="Bowen H."/>
            <person name="Vavikolanu K."/>
            <person name="Mehta A."/>
            <person name="Aluvathingal J."/>
            <person name="Nadendla S."/>
            <person name="Lowell S."/>
            <person name="Myers T."/>
            <person name="Yan Y."/>
            <person name="Sichtig H."/>
        </authorList>
    </citation>
    <scope>NUCLEOTIDE SEQUENCE [LARGE SCALE GENOMIC DNA]</scope>
    <source>
        <strain evidence="3 6">FDAARGOS_869</strain>
        <plasmid evidence="3 6">unnamed</plasmid>
    </source>
</reference>
<dbReference type="Proteomes" id="UP000594834">
    <property type="component" value="Plasmid unnamed"/>
</dbReference>
<comment type="similarity">
    <text evidence="1">Belongs to the phD/YefM antitoxin family.</text>
</comment>
<proteinExistence type="inferred from homology"/>
<evidence type="ECO:0000256" key="1">
    <source>
        <dbReference type="ARBA" id="ARBA00009981"/>
    </source>
</evidence>
<dbReference type="RefSeq" id="WP_067010080.1">
    <property type="nucleotide sequence ID" value="NZ_CP065727.1"/>
</dbReference>
<organism evidence="2 5">
    <name type="scientific">Moraxella nonliquefaciens</name>
    <dbReference type="NCBI Taxonomy" id="478"/>
    <lineage>
        <taxon>Bacteria</taxon>
        <taxon>Pseudomonadati</taxon>
        <taxon>Pseudomonadota</taxon>
        <taxon>Gammaproteobacteria</taxon>
        <taxon>Moraxellales</taxon>
        <taxon>Moraxellaceae</taxon>
        <taxon>Moraxella</taxon>
    </lineage>
</organism>
<sequence length="87" mass="10170">MISYTYQDLQNRTSELQQIVNRRPVLIEDNGVKQVLINYDDYKQMAGSDADKPFETAHEFLSRMKAVFSDEELEILANDDTKYDMSE</sequence>